<evidence type="ECO:0000256" key="1">
    <source>
        <dbReference type="SAM" id="MobiDB-lite"/>
    </source>
</evidence>
<feature type="non-terminal residue" evidence="2">
    <location>
        <position position="1"/>
    </location>
</feature>
<evidence type="ECO:0000313" key="2">
    <source>
        <dbReference type="EMBL" id="EDQ48568.1"/>
    </source>
</evidence>
<gene>
    <name evidence="2" type="ORF">PHYPADRAFT_103606</name>
</gene>
<dbReference type="EMBL" id="DS546261">
    <property type="protein sequence ID" value="EDQ48568.1"/>
    <property type="molecule type" value="Genomic_DNA"/>
</dbReference>
<protein>
    <submittedName>
        <fullName evidence="2">Predicted protein</fullName>
    </submittedName>
</protein>
<organism>
    <name type="scientific">Physcomitrium patens</name>
    <name type="common">Spreading-leaved earth moss</name>
    <name type="synonym">Physcomitrella patens</name>
    <dbReference type="NCBI Taxonomy" id="3218"/>
    <lineage>
        <taxon>Eukaryota</taxon>
        <taxon>Viridiplantae</taxon>
        <taxon>Streptophyta</taxon>
        <taxon>Embryophyta</taxon>
        <taxon>Bryophyta</taxon>
        <taxon>Bryophytina</taxon>
        <taxon>Bryopsida</taxon>
        <taxon>Funariidae</taxon>
        <taxon>Funariales</taxon>
        <taxon>Funariaceae</taxon>
        <taxon>Physcomitrium</taxon>
    </lineage>
</organism>
<feature type="compositionally biased region" description="Basic residues" evidence="1">
    <location>
        <begin position="266"/>
        <end position="275"/>
    </location>
</feature>
<sequence>LIQQVGVVALVVAFNGLPGLGQRCGQLGGGDDDALGAVGVAAFHAAGELVGHVPVDDGGLFIGCAAVALHAVVRLAHAFHALQRGGRHDPVHVVEGAAVAHVAVVGQVHADDAAQLGQDDFHADLAVIGAADGQGCGAGFVMGVAGVRAMGMVVAVVLALAQGGGHFALYPQLGLAAVDTVGIDAAALHAIAAHAHGFIGDAQVGLGRGLHGGRGASHGIRRDYGRGHASPPHRPLCLRPGIRHAGHALSVEGLRPQGRGQALWRPPRRRQRRRPGQLLGGHVRRRLRAATEPRGRCAAAPGHARALPHHGLLWGGGPAHAVHHLGRTRPARSGAIGAGACRRTDGVPCRCAGPAGEQLPRSLSLHSPGNVLPGASGPHALQQSCGRCIELRHIAAGQALLQVARQQLAQLHPPLVEAVEAPQRARHEHAVLLQGDQRTQRRRRERIQQYEGTGPVAREVAMAIIAGTPLHQGLGLGQGVGQQLLMVALQAVRRPLHGDDLQRHDVRPLQRVQHGAALAAVDVLAGEHGIALLLHCALARQAQQQRLGRCIPEVLGQVCKTVWRLLAEVREPAGIIGKGVAQIEALAQGQGMVVQRRPDSGMVAARGLGNDGQHGMKVI</sequence>
<proteinExistence type="predicted"/>
<accession>A9U6Y5</accession>
<reference evidence="2" key="1">
    <citation type="journal article" date="2008" name="Science">
        <title>The Physcomitrella genome reveals evolutionary insights into the conquest of land by plants.</title>
        <authorList>
            <person name="Rensing S."/>
            <person name="Lang D."/>
            <person name="Zimmer A."/>
            <person name="Terry A."/>
            <person name="Salamov A."/>
            <person name="Shapiro H."/>
            <person name="Nishiyama T."/>
            <person name="Perroud P.-F."/>
            <person name="Lindquist E."/>
            <person name="Kamisugi Y."/>
            <person name="Tanahashi T."/>
            <person name="Sakakibara K."/>
            <person name="Fujita T."/>
            <person name="Oishi K."/>
            <person name="Shin-I T."/>
            <person name="Kuroki Y."/>
            <person name="Toyoda A."/>
            <person name="Suzuki Y."/>
            <person name="Hashimoto A."/>
            <person name="Yamaguchi K."/>
            <person name="Sugano A."/>
            <person name="Kohara Y."/>
            <person name="Fujiyama A."/>
            <person name="Anterola A."/>
            <person name="Aoki S."/>
            <person name="Ashton N."/>
            <person name="Barbazuk W.B."/>
            <person name="Barker E."/>
            <person name="Bennetzen J."/>
            <person name="Bezanilla M."/>
            <person name="Blankenship R."/>
            <person name="Cho S.H."/>
            <person name="Dutcher S."/>
            <person name="Estelle M."/>
            <person name="Fawcett J.A."/>
            <person name="Gundlach H."/>
            <person name="Hanada K."/>
            <person name="Heyl A."/>
            <person name="Hicks K.A."/>
            <person name="Hugh J."/>
            <person name="Lohr M."/>
            <person name="Mayer K."/>
            <person name="Melkozernov A."/>
            <person name="Murata T."/>
            <person name="Nelson D."/>
            <person name="Pils B."/>
            <person name="Prigge M."/>
            <person name="Reiss B."/>
            <person name="Renner T."/>
            <person name="Rombauts S."/>
            <person name="Rushton P."/>
            <person name="Sanderfoot A."/>
            <person name="Schween G."/>
            <person name="Shiu S.-H."/>
            <person name="Stueber K."/>
            <person name="Theodoulou F.L."/>
            <person name="Tu H."/>
            <person name="Van de Peer Y."/>
            <person name="Verrier P.J."/>
            <person name="Waters E."/>
            <person name="Wood A."/>
            <person name="Yang L."/>
            <person name="Cove D."/>
            <person name="Cuming A."/>
            <person name="Hasebe M."/>
            <person name="Lucas S."/>
            <person name="Mishler D.B."/>
            <person name="Reski R."/>
            <person name="Grigoriev I."/>
            <person name="Quatrano R.S."/>
            <person name="Boore J.L."/>
        </authorList>
    </citation>
    <scope>NUCLEOTIDE SEQUENCE [LARGE SCALE GENOMIC DNA]</scope>
</reference>
<dbReference type="AlphaFoldDB" id="A9U6Y5"/>
<name>A9U6Y5_PHYPA</name>
<feature type="region of interest" description="Disordered" evidence="1">
    <location>
        <begin position="253"/>
        <end position="281"/>
    </location>
</feature>